<proteinExistence type="predicted"/>
<evidence type="ECO:0000259" key="1">
    <source>
        <dbReference type="Pfam" id="PF09565"/>
    </source>
</evidence>
<protein>
    <submittedName>
        <fullName evidence="2">PLD-like domain</fullName>
    </submittedName>
</protein>
<dbReference type="CDD" id="cd09117">
    <property type="entry name" value="PLDc_Bfil_DEXD_like"/>
    <property type="match status" value="1"/>
</dbReference>
<accession>A0A1I1FT62</accession>
<dbReference type="Proteomes" id="UP000199612">
    <property type="component" value="Unassembled WGS sequence"/>
</dbReference>
<dbReference type="SUPFAM" id="SSF56024">
    <property type="entry name" value="Phospholipase D/nuclease"/>
    <property type="match status" value="1"/>
</dbReference>
<dbReference type="AlphaFoldDB" id="A0A1I1FT62"/>
<evidence type="ECO:0000313" key="2">
    <source>
        <dbReference type="EMBL" id="SFC00160.1"/>
    </source>
</evidence>
<dbReference type="OrthoDB" id="2414633at2"/>
<dbReference type="Gene3D" id="3.30.870.10">
    <property type="entry name" value="Endonuclease Chain A"/>
    <property type="match status" value="1"/>
</dbReference>
<reference evidence="3" key="1">
    <citation type="submission" date="2016-10" db="EMBL/GenBank/DDBJ databases">
        <authorList>
            <person name="Varghese N."/>
            <person name="Submissions S."/>
        </authorList>
    </citation>
    <scope>NUCLEOTIDE SEQUENCE [LARGE SCALE GENOMIC DNA]</scope>
    <source>
        <strain evidence="3">DSM 23664</strain>
    </source>
</reference>
<name>A0A1I1FT62_9LACT</name>
<dbReference type="STRING" id="753702.SAMN04488102_102158"/>
<dbReference type="RefSeq" id="WP_091528477.1">
    <property type="nucleotide sequence ID" value="NZ_FOLT01000002.1"/>
</dbReference>
<gene>
    <name evidence="2" type="ORF">SAMN04488102_102158</name>
</gene>
<dbReference type="Pfam" id="PF09565">
    <property type="entry name" value="RE_NgoFVII"/>
    <property type="match status" value="1"/>
</dbReference>
<evidence type="ECO:0000313" key="3">
    <source>
        <dbReference type="Proteomes" id="UP000199612"/>
    </source>
</evidence>
<organism evidence="2 3">
    <name type="scientific">Alkalibacterium subtropicum</name>
    <dbReference type="NCBI Taxonomy" id="753702"/>
    <lineage>
        <taxon>Bacteria</taxon>
        <taxon>Bacillati</taxon>
        <taxon>Bacillota</taxon>
        <taxon>Bacilli</taxon>
        <taxon>Lactobacillales</taxon>
        <taxon>Carnobacteriaceae</taxon>
        <taxon>Alkalibacterium</taxon>
    </lineage>
</organism>
<dbReference type="EMBL" id="FOLT01000002">
    <property type="protein sequence ID" value="SFC00160.1"/>
    <property type="molecule type" value="Genomic_DNA"/>
</dbReference>
<feature type="domain" description="Restriction endonuclease type II NgoFVII N-terminal" evidence="1">
    <location>
        <begin position="12"/>
        <end position="153"/>
    </location>
</feature>
<keyword evidence="3" id="KW-1185">Reference proteome</keyword>
<dbReference type="InterPro" id="IPR019065">
    <property type="entry name" value="RE_NgoFVII_N"/>
</dbReference>
<sequence>MHWEELAIILNDLYNSIIMNNSKSHSKLRVITGYASPIFLRRVKRDFPELAVELYIGMAREGISQKSHQQFLEISDTYSNVNVYYQVKGVPTHRKLLEFYSNVSRKVYVGSANFTENGFLRQNELMINIHYNPSQLFLEQNNVSLNCNHENITDYIKLIEDESLKEDNEYVVDNKETENIIKEELKTGINHKVSYSEKIDFNASFEIEAVLDPHHNRHWETTGLNAWMNNRSPYIMQTPKLFFDTIFPVGVRFKIITKEFVFEAELQGDFNKELVITNGNIYEYVREKINLKERRPISKDDLINYGNTKFRFTKINDYLFKMTF</sequence>